<dbReference type="Ensembl" id="ENSPLOT00000028577.1">
    <property type="protein sequence ID" value="ENSPLOP00000025899.1"/>
    <property type="gene ID" value="ENSPLOG00000018997.1"/>
</dbReference>
<dbReference type="FunFam" id="1.20.1070.10:FF:000006">
    <property type="entry name" value="Olfactory receptor"/>
    <property type="match status" value="1"/>
</dbReference>
<feature type="transmembrane region" description="Helical" evidence="9">
    <location>
        <begin position="116"/>
        <end position="134"/>
    </location>
</feature>
<dbReference type="OMA" id="RTIPHHV"/>
<dbReference type="Proteomes" id="UP000694399">
    <property type="component" value="Unassembled WGS sequence"/>
</dbReference>
<dbReference type="PROSITE" id="PS50262">
    <property type="entry name" value="G_PROTEIN_RECEP_F1_2"/>
    <property type="match status" value="1"/>
</dbReference>
<reference evidence="11" key="1">
    <citation type="submission" date="2025-08" db="UniProtKB">
        <authorList>
            <consortium name="Ensembl"/>
        </authorList>
    </citation>
    <scope>IDENTIFICATION</scope>
</reference>
<dbReference type="RefSeq" id="XP_042763089.1">
    <property type="nucleotide sequence ID" value="XM_042907155.1"/>
</dbReference>
<keyword evidence="7 9" id="KW-0472">Membrane</keyword>
<keyword evidence="12" id="KW-1185">Reference proteome</keyword>
<comment type="subcellular location">
    <subcellularLocation>
        <location evidence="2">Membrane</location>
        <topology evidence="2">Multi-pass membrane protein</topology>
    </subcellularLocation>
</comment>
<dbReference type="GO" id="GO:0004984">
    <property type="term" value="F:olfactory receptor activity"/>
    <property type="evidence" value="ECO:0007669"/>
    <property type="project" value="InterPro"/>
</dbReference>
<evidence type="ECO:0000256" key="4">
    <source>
        <dbReference type="ARBA" id="ARBA00022692"/>
    </source>
</evidence>
<dbReference type="Gene3D" id="1.20.1070.10">
    <property type="entry name" value="Rhodopsin 7-helix transmembrane proteins"/>
    <property type="match status" value="1"/>
</dbReference>
<dbReference type="InterPro" id="IPR050402">
    <property type="entry name" value="OR51/52/56-like"/>
</dbReference>
<evidence type="ECO:0000313" key="11">
    <source>
        <dbReference type="Ensembl" id="ENSPLOP00000025899.1"/>
    </source>
</evidence>
<evidence type="ECO:0000256" key="1">
    <source>
        <dbReference type="ARBA" id="ARBA00002936"/>
    </source>
</evidence>
<sequence>MYGVNSSRLTPRYFILNGIPKLEAAHTWISLTFCIMYIIAVLGNCGLIHLISHKEVLHRPMYYFLSLLSLTDANACTLHVPNMLCIFCFNLKGIDFIACLVHVFFIHMLTSMECGVLMLMALDCYVAICYPLRYSTILTNTAITKVGFATCSRSVLLTIPFTFLITHLPFCRGNLIHHTYCDHMSLAKLSCGSIKIDAIYGLVAVILIAGFDIFCTCMSYTLIICAVVNLSSADACHKAFSTCTSHIGAIVITYVPAFFNFFTHHFGGCSIPHHVHIFIANLYMLLPPTLNPIVSEMKTKQIREGVIKLFFTEKDILSMS</sequence>
<feature type="transmembrane region" description="Helical" evidence="9">
    <location>
        <begin position="93"/>
        <end position="110"/>
    </location>
</feature>
<evidence type="ECO:0000256" key="6">
    <source>
        <dbReference type="ARBA" id="ARBA00022989"/>
    </source>
</evidence>
<comment type="function">
    <text evidence="1">Odorant receptor.</text>
</comment>
<feature type="transmembrane region" description="Helical" evidence="9">
    <location>
        <begin position="274"/>
        <end position="294"/>
    </location>
</feature>
<feature type="transmembrane region" description="Helical" evidence="9">
    <location>
        <begin position="28"/>
        <end position="51"/>
    </location>
</feature>
<dbReference type="Pfam" id="PF13853">
    <property type="entry name" value="7tm_4"/>
    <property type="match status" value="1"/>
</dbReference>
<keyword evidence="8" id="KW-0807">Transducer</keyword>
<dbReference type="KEGG" id="plez:122201239"/>
<reference evidence="11" key="2">
    <citation type="submission" date="2025-09" db="UniProtKB">
        <authorList>
            <consortium name="Ensembl"/>
        </authorList>
    </citation>
    <scope>IDENTIFICATION</scope>
</reference>
<evidence type="ECO:0000256" key="7">
    <source>
        <dbReference type="ARBA" id="ARBA00023136"/>
    </source>
</evidence>
<dbReference type="GeneID" id="122201239"/>
<evidence type="ECO:0000256" key="2">
    <source>
        <dbReference type="ARBA" id="ARBA00004141"/>
    </source>
</evidence>
<keyword evidence="3" id="KW-0716">Sensory transduction</keyword>
<protein>
    <recommendedName>
        <fullName evidence="10">G-protein coupled receptors family 1 profile domain-containing protein</fullName>
    </recommendedName>
</protein>
<dbReference type="GeneTree" id="ENSGT01150000286940"/>
<keyword evidence="4 9" id="KW-0812">Transmembrane</keyword>
<dbReference type="AlphaFoldDB" id="A0A8C8Y2Q6"/>
<feature type="transmembrane region" description="Helical" evidence="9">
    <location>
        <begin position="198"/>
        <end position="227"/>
    </location>
</feature>
<feature type="transmembrane region" description="Helical" evidence="9">
    <location>
        <begin position="146"/>
        <end position="165"/>
    </location>
</feature>
<evidence type="ECO:0000256" key="9">
    <source>
        <dbReference type="SAM" id="Phobius"/>
    </source>
</evidence>
<evidence type="ECO:0000256" key="5">
    <source>
        <dbReference type="ARBA" id="ARBA00022725"/>
    </source>
</evidence>
<evidence type="ECO:0000256" key="3">
    <source>
        <dbReference type="ARBA" id="ARBA00022606"/>
    </source>
</evidence>
<evidence type="ECO:0000313" key="12">
    <source>
        <dbReference type="Proteomes" id="UP000694399"/>
    </source>
</evidence>
<accession>A0A8C8Y2Q6</accession>
<keyword evidence="6 9" id="KW-1133">Transmembrane helix</keyword>
<dbReference type="PANTHER" id="PTHR26450:SF51">
    <property type="entry name" value="OLFACTORY RECEPTOR"/>
    <property type="match status" value="1"/>
</dbReference>
<keyword evidence="5" id="KW-0552">Olfaction</keyword>
<name>A0A8C8Y2Q6_PANLE</name>
<dbReference type="PRINTS" id="PR00245">
    <property type="entry name" value="OLFACTORYR"/>
</dbReference>
<gene>
    <name evidence="11" type="primary">LOC122201239</name>
</gene>
<dbReference type="InterPro" id="IPR000725">
    <property type="entry name" value="Olfact_rcpt"/>
</dbReference>
<proteinExistence type="predicted"/>
<dbReference type="GO" id="GO:0007186">
    <property type="term" value="P:G protein-coupled receptor signaling pathway"/>
    <property type="evidence" value="ECO:0007669"/>
    <property type="project" value="InterPro"/>
</dbReference>
<evidence type="ECO:0000256" key="8">
    <source>
        <dbReference type="ARBA" id="ARBA00023224"/>
    </source>
</evidence>
<dbReference type="SUPFAM" id="SSF81321">
    <property type="entry name" value="Family A G protein-coupled receptor-like"/>
    <property type="match status" value="1"/>
</dbReference>
<feature type="domain" description="G-protein coupled receptors family 1 profile" evidence="10">
    <location>
        <begin position="43"/>
        <end position="295"/>
    </location>
</feature>
<dbReference type="PANTHER" id="PTHR26450">
    <property type="entry name" value="OLFACTORY RECEPTOR 56B1-RELATED"/>
    <property type="match status" value="1"/>
</dbReference>
<feature type="transmembrane region" description="Helical" evidence="9">
    <location>
        <begin position="239"/>
        <end position="262"/>
    </location>
</feature>
<evidence type="ECO:0000259" key="10">
    <source>
        <dbReference type="PROSITE" id="PS50262"/>
    </source>
</evidence>
<dbReference type="GO" id="GO:0005886">
    <property type="term" value="C:plasma membrane"/>
    <property type="evidence" value="ECO:0007669"/>
    <property type="project" value="TreeGrafter"/>
</dbReference>
<organism evidence="11 12">
    <name type="scientific">Panthera leo</name>
    <name type="common">Lion</name>
    <dbReference type="NCBI Taxonomy" id="9689"/>
    <lineage>
        <taxon>Eukaryota</taxon>
        <taxon>Metazoa</taxon>
        <taxon>Chordata</taxon>
        <taxon>Craniata</taxon>
        <taxon>Vertebrata</taxon>
        <taxon>Euteleostomi</taxon>
        <taxon>Mammalia</taxon>
        <taxon>Eutheria</taxon>
        <taxon>Laurasiatheria</taxon>
        <taxon>Carnivora</taxon>
        <taxon>Feliformia</taxon>
        <taxon>Felidae</taxon>
        <taxon>Pantherinae</taxon>
        <taxon>Panthera</taxon>
    </lineage>
</organism>
<dbReference type="InterPro" id="IPR017452">
    <property type="entry name" value="GPCR_Rhodpsn_7TM"/>
</dbReference>